<comment type="similarity">
    <text evidence="7">Belongs to the class-I aminoacyl-tRNA synthetase family.</text>
</comment>
<evidence type="ECO:0000256" key="7">
    <source>
        <dbReference type="RuleBase" id="RU363037"/>
    </source>
</evidence>
<keyword evidence="4" id="KW-0862">Zinc</keyword>
<dbReference type="InterPro" id="IPR020058">
    <property type="entry name" value="Glu/Gln-tRNA-synth_Ib_cat-dom"/>
</dbReference>
<keyword evidence="10" id="KW-1185">Reference proteome</keyword>
<evidence type="ECO:0000256" key="6">
    <source>
        <dbReference type="ARBA" id="ARBA00023146"/>
    </source>
</evidence>
<sequence>MSDALTTRFAPSPTGLLHLGHGYSALRAFDLAHRTAGRFLLRFEDIDAGRIREEYYAAIETDLHWLGITWAETPLRQSSRFPAYRAVLDRLKDRELVYPCFCTRKDIAAEIAASASAPHGPDGALYPGSCRTMAGAERARRVITEPHAWRIDMARAAALAGRLFWTDAKVGRVEARPEIHGDVVLARKDVPTSYHLAVTVDDAEQGVTDIVRGEDLFAATHVHRLLQHLLELPVPRYHHHALIADEHGKRLAKRDDARSLASLQKRGIGPAVVRDALRRNPPDIARLIDTGE</sequence>
<dbReference type="InterPro" id="IPR049940">
    <property type="entry name" value="GluQ/Sye"/>
</dbReference>
<evidence type="ECO:0000259" key="8">
    <source>
        <dbReference type="Pfam" id="PF00749"/>
    </source>
</evidence>
<name>A0A3D9FI04_9SPHN</name>
<dbReference type="GO" id="GO:0005829">
    <property type="term" value="C:cytosol"/>
    <property type="evidence" value="ECO:0007669"/>
    <property type="project" value="TreeGrafter"/>
</dbReference>
<dbReference type="PANTHER" id="PTHR43311:SF1">
    <property type="entry name" value="GLUTAMYL-Q TRNA(ASP) SYNTHETASE"/>
    <property type="match status" value="1"/>
</dbReference>
<accession>A0A3D9FI04</accession>
<dbReference type="SUPFAM" id="SSF52374">
    <property type="entry name" value="Nucleotidylyl transferase"/>
    <property type="match status" value="1"/>
</dbReference>
<evidence type="ECO:0000313" key="10">
    <source>
        <dbReference type="Proteomes" id="UP000256310"/>
    </source>
</evidence>
<evidence type="ECO:0000256" key="4">
    <source>
        <dbReference type="ARBA" id="ARBA00022833"/>
    </source>
</evidence>
<dbReference type="NCBIfam" id="NF004315">
    <property type="entry name" value="PRK05710.1-4"/>
    <property type="match status" value="1"/>
</dbReference>
<comment type="caution">
    <text evidence="9">The sequence shown here is derived from an EMBL/GenBank/DDBJ whole genome shotgun (WGS) entry which is preliminary data.</text>
</comment>
<dbReference type="GO" id="GO:0006424">
    <property type="term" value="P:glutamyl-tRNA aminoacylation"/>
    <property type="evidence" value="ECO:0007669"/>
    <property type="project" value="TreeGrafter"/>
</dbReference>
<evidence type="ECO:0000256" key="1">
    <source>
        <dbReference type="ARBA" id="ARBA00022598"/>
    </source>
</evidence>
<dbReference type="PRINTS" id="PR00987">
    <property type="entry name" value="TRNASYNTHGLU"/>
</dbReference>
<keyword evidence="1 7" id="KW-0436">Ligase</keyword>
<dbReference type="GO" id="GO:0004818">
    <property type="term" value="F:glutamate-tRNA ligase activity"/>
    <property type="evidence" value="ECO:0007669"/>
    <property type="project" value="TreeGrafter"/>
</dbReference>
<dbReference type="PROSITE" id="PS00178">
    <property type="entry name" value="AA_TRNA_LIGASE_I"/>
    <property type="match status" value="1"/>
</dbReference>
<dbReference type="InterPro" id="IPR001412">
    <property type="entry name" value="aa-tRNA-synth_I_CS"/>
</dbReference>
<dbReference type="OrthoDB" id="9807503at2"/>
<feature type="domain" description="Glutamyl/glutaminyl-tRNA synthetase class Ib catalytic" evidence="8">
    <location>
        <begin position="5"/>
        <end position="279"/>
    </location>
</feature>
<dbReference type="GO" id="GO:0005524">
    <property type="term" value="F:ATP binding"/>
    <property type="evidence" value="ECO:0007669"/>
    <property type="project" value="UniProtKB-KW"/>
</dbReference>
<dbReference type="RefSeq" id="WP_116236504.1">
    <property type="nucleotide sequence ID" value="NZ_QRDP01000004.1"/>
</dbReference>
<dbReference type="InterPro" id="IPR000924">
    <property type="entry name" value="Glu/Gln-tRNA-synth"/>
</dbReference>
<gene>
    <name evidence="9" type="ORF">DFR46_2241</name>
</gene>
<keyword evidence="6 7" id="KW-0030">Aminoacyl-tRNA synthetase</keyword>
<evidence type="ECO:0000256" key="2">
    <source>
        <dbReference type="ARBA" id="ARBA00022723"/>
    </source>
</evidence>
<proteinExistence type="inferred from homology"/>
<dbReference type="Proteomes" id="UP000256310">
    <property type="component" value="Unassembled WGS sequence"/>
</dbReference>
<evidence type="ECO:0000256" key="5">
    <source>
        <dbReference type="ARBA" id="ARBA00022840"/>
    </source>
</evidence>
<dbReference type="EMBL" id="QRDP01000004">
    <property type="protein sequence ID" value="RED17202.1"/>
    <property type="molecule type" value="Genomic_DNA"/>
</dbReference>
<dbReference type="PANTHER" id="PTHR43311">
    <property type="entry name" value="GLUTAMATE--TRNA LIGASE"/>
    <property type="match status" value="1"/>
</dbReference>
<dbReference type="Pfam" id="PF00749">
    <property type="entry name" value="tRNA-synt_1c"/>
    <property type="match status" value="1"/>
</dbReference>
<evidence type="ECO:0000256" key="3">
    <source>
        <dbReference type="ARBA" id="ARBA00022741"/>
    </source>
</evidence>
<dbReference type="Gene3D" id="3.40.50.620">
    <property type="entry name" value="HUPs"/>
    <property type="match status" value="1"/>
</dbReference>
<evidence type="ECO:0000313" key="9">
    <source>
        <dbReference type="EMBL" id="RED17202.1"/>
    </source>
</evidence>
<keyword evidence="7" id="KW-0648">Protein biosynthesis</keyword>
<keyword evidence="3 7" id="KW-0547">Nucleotide-binding</keyword>
<dbReference type="InterPro" id="IPR014729">
    <property type="entry name" value="Rossmann-like_a/b/a_fold"/>
</dbReference>
<keyword evidence="2" id="KW-0479">Metal-binding</keyword>
<protein>
    <submittedName>
        <fullName evidence="9">Glutamyl-Q tRNA(Asp) synthetase</fullName>
    </submittedName>
</protein>
<keyword evidence="5 7" id="KW-0067">ATP-binding</keyword>
<reference evidence="9 10" key="1">
    <citation type="submission" date="2018-07" db="EMBL/GenBank/DDBJ databases">
        <title>Genomic Encyclopedia of Type Strains, Phase IV (KMG-IV): sequencing the most valuable type-strain genomes for metagenomic binning, comparative biology and taxonomic classification.</title>
        <authorList>
            <person name="Goeker M."/>
        </authorList>
    </citation>
    <scope>NUCLEOTIDE SEQUENCE [LARGE SCALE GENOMIC DNA]</scope>
    <source>
        <strain evidence="9 10">DSM 26725</strain>
    </source>
</reference>
<dbReference type="AlphaFoldDB" id="A0A3D9FI04"/>
<organism evidence="9 10">
    <name type="scientific">Parasphingopyxis lamellibrachiae</name>
    <dbReference type="NCBI Taxonomy" id="680125"/>
    <lineage>
        <taxon>Bacteria</taxon>
        <taxon>Pseudomonadati</taxon>
        <taxon>Pseudomonadota</taxon>
        <taxon>Alphaproteobacteria</taxon>
        <taxon>Sphingomonadales</taxon>
        <taxon>Sphingomonadaceae</taxon>
        <taxon>Parasphingopyxis</taxon>
    </lineage>
</organism>